<feature type="region of interest" description="Disordered" evidence="8">
    <location>
        <begin position="820"/>
        <end position="849"/>
    </location>
</feature>
<dbReference type="InterPro" id="IPR001138">
    <property type="entry name" value="Zn2Cys6_DnaBD"/>
</dbReference>
<keyword evidence="7" id="KW-0539">Nucleus</keyword>
<dbReference type="GO" id="GO:0003677">
    <property type="term" value="F:DNA binding"/>
    <property type="evidence" value="ECO:0007669"/>
    <property type="project" value="UniProtKB-KW"/>
</dbReference>
<feature type="domain" description="Zn(2)-C6 fungal-type" evidence="9">
    <location>
        <begin position="34"/>
        <end position="65"/>
    </location>
</feature>
<keyword evidence="2" id="KW-0479">Metal-binding</keyword>
<dbReference type="CDD" id="cd00067">
    <property type="entry name" value="GAL4"/>
    <property type="match status" value="1"/>
</dbReference>
<sequence>MTRDTTLKDTDTQSASSYPPSERPKGKRRCVSSACVPCRRRKSKCDGGTPICATCTAVYKTECFYDAESESRRSKAGTGPTPQKRESTGVADTNENAGVLLKLMQSLPESDVSELVQHIRREKHLDVPALLESWKRVVTLPPKPLPGQDSLEGDLSVLLGKPAVTQTGVSRHYGHTSGLSLVAEDENYTRSQMPIPNRPRLDTWTIVTQDLSFIHYLFDLYFEWSHGYYTIFSRECFYQDFESGRQKYCSPLLVNAICAYGCHFTDDPRARTDKDNFRTAGDYFFAEAKRLLFEDETPSLTTVQGLAVMAMREPSAGRDSSGYAYMGRCMHMAVELGLHLDYSLSASSLGLTASEIEVRKITFWGIFIVENAWSVCIGRIAQLPRTAITCERPLVDEAVTGHGYHQCPSTSLLPDSSTPPVSRMSRMFFEAFATLSELINDNLFMFFAPRDRFTSRRLLDTYNKYQSWYRTLPQALHLPQNPEIPPQPHIITLHSYYHTIILHLFRPLLKMDIIHSDIRPRTICIESANRISELLRLYRRHYSLRSWHLVSMHILLSIGIVHLLFSPTSEISAQYLVETLEALEDASTGHWFGARSFKIIHGLSQQWGYPFPETILKNSKLIPKINAATNSPTAAPSNLFPTPTASASAMTSGDQPSQTSYFAIPANNPQAPRSSLSLYPNPSSDPHPHQQPPLAPSGRPTVSIPTSSSSSSSSLQHHPYNPAHNHMVNAPALAQQLFWTPIQGIGVPLLAKDSHMSPMDLNIMLDSVDNWERFTRDGFKVNENWALESGVGDGMGVSQSAEMAGIAGDNVGGTNVGHRHEMDGGSGMEGRYDSSGWWKNGGSSHGGLE</sequence>
<dbReference type="InterPro" id="IPR007219">
    <property type="entry name" value="XnlR_reg_dom"/>
</dbReference>
<dbReference type="InterPro" id="IPR036864">
    <property type="entry name" value="Zn2-C6_fun-type_DNA-bd_sf"/>
</dbReference>
<evidence type="ECO:0000256" key="4">
    <source>
        <dbReference type="ARBA" id="ARBA00023015"/>
    </source>
</evidence>
<protein>
    <recommendedName>
        <fullName evidence="9">Zn(2)-C6 fungal-type domain-containing protein</fullName>
    </recommendedName>
</protein>
<keyword evidence="5" id="KW-0238">DNA-binding</keyword>
<evidence type="ECO:0000256" key="5">
    <source>
        <dbReference type="ARBA" id="ARBA00023125"/>
    </source>
</evidence>
<evidence type="ECO:0000256" key="7">
    <source>
        <dbReference type="ARBA" id="ARBA00023242"/>
    </source>
</evidence>
<dbReference type="GO" id="GO:0000981">
    <property type="term" value="F:DNA-binding transcription factor activity, RNA polymerase II-specific"/>
    <property type="evidence" value="ECO:0007669"/>
    <property type="project" value="InterPro"/>
</dbReference>
<evidence type="ECO:0000259" key="9">
    <source>
        <dbReference type="PROSITE" id="PS50048"/>
    </source>
</evidence>
<evidence type="ECO:0000256" key="1">
    <source>
        <dbReference type="ARBA" id="ARBA00004123"/>
    </source>
</evidence>
<evidence type="ECO:0000313" key="11">
    <source>
        <dbReference type="Proteomes" id="UP000799536"/>
    </source>
</evidence>
<accession>A0A9P4JUP9</accession>
<keyword evidence="3" id="KW-0862">Zinc</keyword>
<dbReference type="GO" id="GO:0006351">
    <property type="term" value="P:DNA-templated transcription"/>
    <property type="evidence" value="ECO:0007669"/>
    <property type="project" value="InterPro"/>
</dbReference>
<feature type="region of interest" description="Disordered" evidence="8">
    <location>
        <begin position="1"/>
        <end position="28"/>
    </location>
</feature>
<dbReference type="GO" id="GO:0005634">
    <property type="term" value="C:nucleus"/>
    <property type="evidence" value="ECO:0007669"/>
    <property type="project" value="UniProtKB-SubCell"/>
</dbReference>
<dbReference type="InterPro" id="IPR051615">
    <property type="entry name" value="Transcr_Regulatory_Elem"/>
</dbReference>
<feature type="compositionally biased region" description="Pro residues" evidence="8">
    <location>
        <begin position="683"/>
        <end position="695"/>
    </location>
</feature>
<feature type="region of interest" description="Disordered" evidence="8">
    <location>
        <begin position="632"/>
        <end position="723"/>
    </location>
</feature>
<name>A0A9P4JUP9_9PLEO</name>
<dbReference type="PROSITE" id="PS50048">
    <property type="entry name" value="ZN2_CY6_FUNGAL_2"/>
    <property type="match status" value="1"/>
</dbReference>
<organism evidence="10 11">
    <name type="scientific">Delitschia confertaspora ATCC 74209</name>
    <dbReference type="NCBI Taxonomy" id="1513339"/>
    <lineage>
        <taxon>Eukaryota</taxon>
        <taxon>Fungi</taxon>
        <taxon>Dikarya</taxon>
        <taxon>Ascomycota</taxon>
        <taxon>Pezizomycotina</taxon>
        <taxon>Dothideomycetes</taxon>
        <taxon>Pleosporomycetidae</taxon>
        <taxon>Pleosporales</taxon>
        <taxon>Delitschiaceae</taxon>
        <taxon>Delitschia</taxon>
    </lineage>
</organism>
<dbReference type="PANTHER" id="PTHR31313:SF81">
    <property type="entry name" value="TY1 ENHANCER ACTIVATOR"/>
    <property type="match status" value="1"/>
</dbReference>
<dbReference type="CDD" id="cd12148">
    <property type="entry name" value="fungal_TF_MHR"/>
    <property type="match status" value="1"/>
</dbReference>
<dbReference type="Gene3D" id="4.10.240.10">
    <property type="entry name" value="Zn(2)-C6 fungal-type DNA-binding domain"/>
    <property type="match status" value="1"/>
</dbReference>
<evidence type="ECO:0000256" key="8">
    <source>
        <dbReference type="SAM" id="MobiDB-lite"/>
    </source>
</evidence>
<dbReference type="AlphaFoldDB" id="A0A9P4JUP9"/>
<proteinExistence type="predicted"/>
<dbReference type="Pfam" id="PF00172">
    <property type="entry name" value="Zn_clus"/>
    <property type="match status" value="1"/>
</dbReference>
<gene>
    <name evidence="10" type="ORF">GQ43DRAFT_437621</name>
</gene>
<keyword evidence="11" id="KW-1185">Reference proteome</keyword>
<feature type="region of interest" description="Disordered" evidence="8">
    <location>
        <begin position="70"/>
        <end position="90"/>
    </location>
</feature>
<dbReference type="PROSITE" id="PS00463">
    <property type="entry name" value="ZN2_CY6_FUNGAL_1"/>
    <property type="match status" value="1"/>
</dbReference>
<dbReference type="GO" id="GO:0008270">
    <property type="term" value="F:zinc ion binding"/>
    <property type="evidence" value="ECO:0007669"/>
    <property type="project" value="InterPro"/>
</dbReference>
<dbReference type="OrthoDB" id="2162761at2759"/>
<dbReference type="EMBL" id="ML993869">
    <property type="protein sequence ID" value="KAF2204734.1"/>
    <property type="molecule type" value="Genomic_DNA"/>
</dbReference>
<dbReference type="PANTHER" id="PTHR31313">
    <property type="entry name" value="TY1 ENHANCER ACTIVATOR"/>
    <property type="match status" value="1"/>
</dbReference>
<feature type="compositionally biased region" description="Polar residues" evidence="8">
    <location>
        <begin position="632"/>
        <end position="678"/>
    </location>
</feature>
<evidence type="ECO:0000256" key="6">
    <source>
        <dbReference type="ARBA" id="ARBA00023163"/>
    </source>
</evidence>
<evidence type="ECO:0000313" key="10">
    <source>
        <dbReference type="EMBL" id="KAF2204734.1"/>
    </source>
</evidence>
<comment type="caution">
    <text evidence="10">The sequence shown here is derived from an EMBL/GenBank/DDBJ whole genome shotgun (WGS) entry which is preliminary data.</text>
</comment>
<dbReference type="Pfam" id="PF04082">
    <property type="entry name" value="Fungal_trans"/>
    <property type="match status" value="1"/>
</dbReference>
<dbReference type="Proteomes" id="UP000799536">
    <property type="component" value="Unassembled WGS sequence"/>
</dbReference>
<dbReference type="SMART" id="SM00066">
    <property type="entry name" value="GAL4"/>
    <property type="match status" value="1"/>
</dbReference>
<dbReference type="SMART" id="SM00906">
    <property type="entry name" value="Fungal_trans"/>
    <property type="match status" value="1"/>
</dbReference>
<comment type="subcellular location">
    <subcellularLocation>
        <location evidence="1">Nucleus</location>
    </subcellularLocation>
</comment>
<keyword evidence="4" id="KW-0805">Transcription regulation</keyword>
<keyword evidence="6" id="KW-0804">Transcription</keyword>
<dbReference type="SUPFAM" id="SSF57701">
    <property type="entry name" value="Zn2/Cys6 DNA-binding domain"/>
    <property type="match status" value="1"/>
</dbReference>
<evidence type="ECO:0000256" key="2">
    <source>
        <dbReference type="ARBA" id="ARBA00022723"/>
    </source>
</evidence>
<feature type="compositionally biased region" description="Basic and acidic residues" evidence="8">
    <location>
        <begin position="1"/>
        <end position="11"/>
    </location>
</feature>
<evidence type="ECO:0000256" key="3">
    <source>
        <dbReference type="ARBA" id="ARBA00022833"/>
    </source>
</evidence>
<reference evidence="10" key="1">
    <citation type="journal article" date="2020" name="Stud. Mycol.">
        <title>101 Dothideomycetes genomes: a test case for predicting lifestyles and emergence of pathogens.</title>
        <authorList>
            <person name="Haridas S."/>
            <person name="Albert R."/>
            <person name="Binder M."/>
            <person name="Bloem J."/>
            <person name="Labutti K."/>
            <person name="Salamov A."/>
            <person name="Andreopoulos B."/>
            <person name="Baker S."/>
            <person name="Barry K."/>
            <person name="Bills G."/>
            <person name="Bluhm B."/>
            <person name="Cannon C."/>
            <person name="Castanera R."/>
            <person name="Culley D."/>
            <person name="Daum C."/>
            <person name="Ezra D."/>
            <person name="Gonzalez J."/>
            <person name="Henrissat B."/>
            <person name="Kuo A."/>
            <person name="Liang C."/>
            <person name="Lipzen A."/>
            <person name="Lutzoni F."/>
            <person name="Magnuson J."/>
            <person name="Mondo S."/>
            <person name="Nolan M."/>
            <person name="Ohm R."/>
            <person name="Pangilinan J."/>
            <person name="Park H.-J."/>
            <person name="Ramirez L."/>
            <person name="Alfaro M."/>
            <person name="Sun H."/>
            <person name="Tritt A."/>
            <person name="Yoshinaga Y."/>
            <person name="Zwiers L.-H."/>
            <person name="Turgeon B."/>
            <person name="Goodwin S."/>
            <person name="Spatafora J."/>
            <person name="Crous P."/>
            <person name="Grigoriev I."/>
        </authorList>
    </citation>
    <scope>NUCLEOTIDE SEQUENCE</scope>
    <source>
        <strain evidence="10">ATCC 74209</strain>
    </source>
</reference>